<dbReference type="SUPFAM" id="SSF53098">
    <property type="entry name" value="Ribonuclease H-like"/>
    <property type="match status" value="1"/>
</dbReference>
<evidence type="ECO:0000313" key="4">
    <source>
        <dbReference type="Proteomes" id="UP001172673"/>
    </source>
</evidence>
<evidence type="ECO:0000256" key="1">
    <source>
        <dbReference type="SAM" id="MobiDB-lite"/>
    </source>
</evidence>
<feature type="compositionally biased region" description="Low complexity" evidence="1">
    <location>
        <begin position="287"/>
        <end position="299"/>
    </location>
</feature>
<feature type="compositionally biased region" description="Low complexity" evidence="1">
    <location>
        <begin position="87"/>
        <end position="107"/>
    </location>
</feature>
<feature type="compositionally biased region" description="Low complexity" evidence="1">
    <location>
        <begin position="147"/>
        <end position="162"/>
    </location>
</feature>
<dbReference type="InterPro" id="IPR012337">
    <property type="entry name" value="RNaseH-like_sf"/>
</dbReference>
<dbReference type="Gene3D" id="3.40.50.2300">
    <property type="match status" value="1"/>
</dbReference>
<dbReference type="PROSITE" id="PS50822">
    <property type="entry name" value="PIWI"/>
    <property type="match status" value="1"/>
</dbReference>
<dbReference type="Gene3D" id="3.30.420.10">
    <property type="entry name" value="Ribonuclease H-like superfamily/Ribonuclease H"/>
    <property type="match status" value="1"/>
</dbReference>
<keyword evidence="4" id="KW-1185">Reference proteome</keyword>
<feature type="region of interest" description="Disordered" evidence="1">
    <location>
        <begin position="1"/>
        <end position="233"/>
    </location>
</feature>
<dbReference type="Pfam" id="PF16486">
    <property type="entry name" value="ArgoN"/>
    <property type="match status" value="1"/>
</dbReference>
<gene>
    <name evidence="3" type="ORF">H2200_009628</name>
</gene>
<accession>A0AA39CF11</accession>
<feature type="compositionally biased region" description="Low complexity" evidence="1">
    <location>
        <begin position="209"/>
        <end position="233"/>
    </location>
</feature>
<dbReference type="InterPro" id="IPR032474">
    <property type="entry name" value="Argonaute_N"/>
</dbReference>
<comment type="caution">
    <text evidence="3">The sequence shown here is derived from an EMBL/GenBank/DDBJ whole genome shotgun (WGS) entry which is preliminary data.</text>
</comment>
<proteinExistence type="predicted"/>
<dbReference type="SMART" id="SM00950">
    <property type="entry name" value="Piwi"/>
    <property type="match status" value="1"/>
</dbReference>
<feature type="region of interest" description="Disordered" evidence="1">
    <location>
        <begin position="281"/>
        <end position="306"/>
    </location>
</feature>
<feature type="compositionally biased region" description="Low complexity" evidence="1">
    <location>
        <begin position="21"/>
        <end position="31"/>
    </location>
</feature>
<feature type="domain" description="Piwi" evidence="2">
    <location>
        <begin position="811"/>
        <end position="1175"/>
    </location>
</feature>
<evidence type="ECO:0000259" key="2">
    <source>
        <dbReference type="PROSITE" id="PS50822"/>
    </source>
</evidence>
<dbReference type="InterPro" id="IPR036397">
    <property type="entry name" value="RNaseH_sf"/>
</dbReference>
<feature type="compositionally biased region" description="Polar residues" evidence="1">
    <location>
        <begin position="197"/>
        <end position="208"/>
    </location>
</feature>
<dbReference type="AlphaFoldDB" id="A0AA39CF11"/>
<name>A0AA39CF11_9EURO</name>
<dbReference type="EMBL" id="JAPDRK010000015">
    <property type="protein sequence ID" value="KAJ9605779.1"/>
    <property type="molecule type" value="Genomic_DNA"/>
</dbReference>
<evidence type="ECO:0000313" key="3">
    <source>
        <dbReference type="EMBL" id="KAJ9605779.1"/>
    </source>
</evidence>
<dbReference type="Proteomes" id="UP001172673">
    <property type="component" value="Unassembled WGS sequence"/>
</dbReference>
<reference evidence="3" key="1">
    <citation type="submission" date="2022-10" db="EMBL/GenBank/DDBJ databases">
        <title>Culturing micro-colonial fungi from biological soil crusts in the Mojave desert and describing Neophaeococcomyces mojavensis, and introducing the new genera and species Taxawa tesnikishii.</title>
        <authorList>
            <person name="Kurbessoian T."/>
            <person name="Stajich J.E."/>
        </authorList>
    </citation>
    <scope>NUCLEOTIDE SEQUENCE</scope>
    <source>
        <strain evidence="3">TK_41</strain>
    </source>
</reference>
<dbReference type="Pfam" id="PF02171">
    <property type="entry name" value="Piwi"/>
    <property type="match status" value="1"/>
</dbReference>
<dbReference type="PANTHER" id="PTHR22891">
    <property type="entry name" value="EUKARYOTIC TRANSLATION INITIATION FACTOR 2C"/>
    <property type="match status" value="1"/>
</dbReference>
<organism evidence="3 4">
    <name type="scientific">Cladophialophora chaetospira</name>
    <dbReference type="NCBI Taxonomy" id="386627"/>
    <lineage>
        <taxon>Eukaryota</taxon>
        <taxon>Fungi</taxon>
        <taxon>Dikarya</taxon>
        <taxon>Ascomycota</taxon>
        <taxon>Pezizomycotina</taxon>
        <taxon>Eurotiomycetes</taxon>
        <taxon>Chaetothyriomycetidae</taxon>
        <taxon>Chaetothyriales</taxon>
        <taxon>Herpotrichiellaceae</taxon>
        <taxon>Cladophialophora</taxon>
    </lineage>
</organism>
<dbReference type="InterPro" id="IPR003165">
    <property type="entry name" value="Piwi"/>
</dbReference>
<protein>
    <recommendedName>
        <fullName evidence="2">Piwi domain-containing protein</fullName>
    </recommendedName>
</protein>
<dbReference type="GO" id="GO:0003676">
    <property type="term" value="F:nucleic acid binding"/>
    <property type="evidence" value="ECO:0007669"/>
    <property type="project" value="InterPro"/>
</dbReference>
<sequence length="1218" mass="133727">MADRPNKKLDPTKSFTPSNASGSGQQPSQPSVPATTPIAWARGNSATQLFGSNVPARHPAPTNAPLGPAQTDLPIRSAPSNAPLGPAQPSTPSRSAPSSAPLGPAQPNTTTVRAAPANGPLGPARSNAARPDGSSHNTGGSQDGEVQPSGHGQSQQQSTHGQARGGTRTPFVPNNPNPIPASVTPLLMPASGRPQATGDSLVSTDDNQATPSTTKPTATTAAQGDVVTGSSSTTSIVPSRQQAVTSGKFLLANHFSITLGGYREVYSYPINIVLVPKAGKGKAENKTSSGASGSSATTSRPASVAKPKKKRLIQLLLNDIGPQLTSPVATDYQKELITPATLSDPIANAEYDFHYYDEYTTTSNQNSSKYRVTFGEPKLISLTDLFARFNQSNNTPQSEEATTDAINALNIIFSFLPYQFCFRTNPDTAPTMTTIKGQRFYGIPRLPAPRGKDTTWPTLTGAVMNRKDAELVTVPGFVRSVRPTFSGPGYVDLNIYTKTGSFWRHGTVQDLIDAWYRTHNHGTLDQLQEFLYSAPVRMIFPENNLDPFCGIRGLARTDAEPTAAVCTMLHPKRQCSGFVSQYYAHRGQFHRYIYVVKVGQKGNEGPLTIPASLLRVIPGKLKPGVIPQGGARLPESNYDLIVRSGRRTFISSIATAPGASAFGLTLSTNMATVPVTRLDRPSLTYRTRDDLKNKKLVEDDKLDEGQWGLKDVTFTTPAKRQKWTCIELLRHGSTSCTPQGIQDFAYHLEAEFKKYGMTGFEWWQIDEHDDGSQQWQDDNFLPRSKTVASLKKQEEAVKDMLRLLTDNGVTLVVLLLPSQDQDLYSAIKRAGEQIYGIATVCHVLKLTKKEGKELMWPKTPRSPYFPARGWKNTNFDFLGNLCMKINLKVENTAVNQALDENPDLLSPETMIIGIDVAHAGGPRRGCPSIAAVVGSVNPEFSQYPASIGINACIPDENGQPQANEEVMDLDDLVLDRLREYYRRNHDEAAANKPHNGIPSKLIVYRDGVSESQFEMCKGREYGRIKEAVTRFLLEKGRDTDQALPVTLICAIKRHHTRVFRDMNTKPDPSLVLHKPIPNDPDNMNNNPLPGTLIEERITYGEGNDFFLIGHKAIQGTAIPVHYNVLQNPCNYLLRDIAEMTYDLCFLFGRSRTSVGLCTPVYYADLVTARARCYVRERWYSPPKDPDHKIKPFDSQTETADFEDALRIHPNMAEKMFYI</sequence>
<feature type="compositionally biased region" description="Basic and acidic residues" evidence="1">
    <location>
        <begin position="1"/>
        <end position="11"/>
    </location>
</feature>